<comment type="subcellular location">
    <subcellularLocation>
        <location evidence="1">Nucleus inner membrane</location>
        <topology evidence="1">Multi-pass membrane protein</topology>
    </subcellularLocation>
</comment>
<dbReference type="GO" id="GO:0005521">
    <property type="term" value="F:lamin binding"/>
    <property type="evidence" value="ECO:0007669"/>
    <property type="project" value="TreeGrafter"/>
</dbReference>
<protein>
    <recommendedName>
        <fullName evidence="9">Ima1 N-terminal domain-containing protein</fullName>
    </recommendedName>
</protein>
<feature type="compositionally biased region" description="Low complexity" evidence="7">
    <location>
        <begin position="342"/>
        <end position="363"/>
    </location>
</feature>
<evidence type="ECO:0000256" key="1">
    <source>
        <dbReference type="ARBA" id="ARBA00004473"/>
    </source>
</evidence>
<feature type="transmembrane region" description="Helical" evidence="8">
    <location>
        <begin position="6"/>
        <end position="22"/>
    </location>
</feature>
<name>A0A9D4IMQ7_DREPO</name>
<proteinExistence type="inferred from homology"/>
<reference evidence="10" key="2">
    <citation type="submission" date="2020-11" db="EMBL/GenBank/DDBJ databases">
        <authorList>
            <person name="McCartney M.A."/>
            <person name="Auch B."/>
            <person name="Kono T."/>
            <person name="Mallez S."/>
            <person name="Becker A."/>
            <person name="Gohl D.M."/>
            <person name="Silverstein K.A.T."/>
            <person name="Koren S."/>
            <person name="Bechman K.B."/>
            <person name="Herman A."/>
            <person name="Abrahante J.E."/>
            <person name="Garbe J."/>
        </authorList>
    </citation>
    <scope>NUCLEOTIDE SEQUENCE</scope>
    <source>
        <strain evidence="10">Duluth1</strain>
        <tissue evidence="10">Whole animal</tissue>
    </source>
</reference>
<keyword evidence="3 8" id="KW-0812">Transmembrane</keyword>
<dbReference type="InterPro" id="IPR040041">
    <property type="entry name" value="TMEM201"/>
</dbReference>
<dbReference type="GO" id="GO:0005637">
    <property type="term" value="C:nuclear inner membrane"/>
    <property type="evidence" value="ECO:0007669"/>
    <property type="project" value="UniProtKB-SubCell"/>
</dbReference>
<evidence type="ECO:0000256" key="3">
    <source>
        <dbReference type="ARBA" id="ARBA00022692"/>
    </source>
</evidence>
<evidence type="ECO:0000313" key="10">
    <source>
        <dbReference type="EMBL" id="KAH3781431.1"/>
    </source>
</evidence>
<reference evidence="10" key="1">
    <citation type="journal article" date="2019" name="bioRxiv">
        <title>The Genome of the Zebra Mussel, Dreissena polymorpha: A Resource for Invasive Species Research.</title>
        <authorList>
            <person name="McCartney M.A."/>
            <person name="Auch B."/>
            <person name="Kono T."/>
            <person name="Mallez S."/>
            <person name="Zhang Y."/>
            <person name="Obille A."/>
            <person name="Becker A."/>
            <person name="Abrahante J.E."/>
            <person name="Garbe J."/>
            <person name="Badalamenti J.P."/>
            <person name="Herman A."/>
            <person name="Mangelson H."/>
            <person name="Liachko I."/>
            <person name="Sullivan S."/>
            <person name="Sone E.D."/>
            <person name="Koren S."/>
            <person name="Silverstein K.A.T."/>
            <person name="Beckman K.B."/>
            <person name="Gohl D.M."/>
        </authorList>
    </citation>
    <scope>NUCLEOTIDE SEQUENCE</scope>
    <source>
        <strain evidence="10">Duluth1</strain>
        <tissue evidence="10">Whole animal</tissue>
    </source>
</reference>
<feature type="domain" description="Ima1 N-terminal" evidence="9">
    <location>
        <begin position="30"/>
        <end position="147"/>
    </location>
</feature>
<accession>A0A9D4IMQ7</accession>
<dbReference type="PANTHER" id="PTHR28646:SF1">
    <property type="entry name" value="TRANSMEMBRANE PROTEIN 201"/>
    <property type="match status" value="1"/>
</dbReference>
<keyword evidence="11" id="KW-1185">Reference proteome</keyword>
<evidence type="ECO:0000256" key="7">
    <source>
        <dbReference type="SAM" id="MobiDB-lite"/>
    </source>
</evidence>
<dbReference type="GO" id="GO:0030473">
    <property type="term" value="P:nuclear migration along microtubule"/>
    <property type="evidence" value="ECO:0007669"/>
    <property type="project" value="TreeGrafter"/>
</dbReference>
<feature type="compositionally biased region" description="Basic and acidic residues" evidence="7">
    <location>
        <begin position="405"/>
        <end position="426"/>
    </location>
</feature>
<keyword evidence="6" id="KW-0539">Nucleus</keyword>
<dbReference type="OrthoDB" id="5966927at2759"/>
<keyword evidence="4 8" id="KW-1133">Transmembrane helix</keyword>
<comment type="similarity">
    <text evidence="2">Belongs to the TMEM201 family.</text>
</comment>
<organism evidence="10 11">
    <name type="scientific">Dreissena polymorpha</name>
    <name type="common">Zebra mussel</name>
    <name type="synonym">Mytilus polymorpha</name>
    <dbReference type="NCBI Taxonomy" id="45954"/>
    <lineage>
        <taxon>Eukaryota</taxon>
        <taxon>Metazoa</taxon>
        <taxon>Spiralia</taxon>
        <taxon>Lophotrochozoa</taxon>
        <taxon>Mollusca</taxon>
        <taxon>Bivalvia</taxon>
        <taxon>Autobranchia</taxon>
        <taxon>Heteroconchia</taxon>
        <taxon>Euheterodonta</taxon>
        <taxon>Imparidentia</taxon>
        <taxon>Neoheterodontei</taxon>
        <taxon>Myida</taxon>
        <taxon>Dreissenoidea</taxon>
        <taxon>Dreissenidae</taxon>
        <taxon>Dreissena</taxon>
    </lineage>
</organism>
<evidence type="ECO:0000256" key="2">
    <source>
        <dbReference type="ARBA" id="ARBA00007600"/>
    </source>
</evidence>
<evidence type="ECO:0000256" key="5">
    <source>
        <dbReference type="ARBA" id="ARBA00023136"/>
    </source>
</evidence>
<evidence type="ECO:0000256" key="4">
    <source>
        <dbReference type="ARBA" id="ARBA00022989"/>
    </source>
</evidence>
<dbReference type="EMBL" id="JAIWYP010000008">
    <property type="protein sequence ID" value="KAH3781431.1"/>
    <property type="molecule type" value="Genomic_DNA"/>
</dbReference>
<feature type="transmembrane region" description="Helical" evidence="8">
    <location>
        <begin position="240"/>
        <end position="262"/>
    </location>
</feature>
<dbReference type="Proteomes" id="UP000828390">
    <property type="component" value="Unassembled WGS sequence"/>
</dbReference>
<evidence type="ECO:0000313" key="11">
    <source>
        <dbReference type="Proteomes" id="UP000828390"/>
    </source>
</evidence>
<evidence type="ECO:0000256" key="6">
    <source>
        <dbReference type="ARBA" id="ARBA00023242"/>
    </source>
</evidence>
<feature type="region of interest" description="Disordered" evidence="7">
    <location>
        <begin position="601"/>
        <end position="628"/>
    </location>
</feature>
<evidence type="ECO:0000256" key="8">
    <source>
        <dbReference type="SAM" id="Phobius"/>
    </source>
</evidence>
<feature type="region of interest" description="Disordered" evidence="7">
    <location>
        <begin position="342"/>
        <end position="381"/>
    </location>
</feature>
<dbReference type="AlphaFoldDB" id="A0A9D4IMQ7"/>
<gene>
    <name evidence="10" type="ORF">DPMN_159258</name>
</gene>
<comment type="caution">
    <text evidence="10">The sequence shown here is derived from an EMBL/GenBank/DDBJ whole genome shotgun (WGS) entry which is preliminary data.</text>
</comment>
<dbReference type="PANTHER" id="PTHR28646">
    <property type="entry name" value="TRANSMEMBRANE PROTEIN 201"/>
    <property type="match status" value="1"/>
</dbReference>
<dbReference type="Pfam" id="PF09779">
    <property type="entry name" value="Ima1_N"/>
    <property type="match status" value="1"/>
</dbReference>
<feature type="transmembrane region" description="Helical" evidence="8">
    <location>
        <begin position="656"/>
        <end position="676"/>
    </location>
</feature>
<dbReference type="InterPro" id="IPR018617">
    <property type="entry name" value="Ima1_N"/>
</dbReference>
<keyword evidence="5 8" id="KW-0472">Membrane</keyword>
<dbReference type="GO" id="GO:0051015">
    <property type="term" value="F:actin filament binding"/>
    <property type="evidence" value="ECO:0007669"/>
    <property type="project" value="TreeGrafter"/>
</dbReference>
<sequence length="683" mass="75559">MFIEVLTVILCFALSIYIVYKLRPLFPAYVSCWFCGASTSLPYTQRNSWDCPKCEQYNGFEKDGSYNKAIVAQYDESYNRPINCKKAEFLGGHDLLCDKCCQNQLLKVKQLANFTPYNEKSYDCEVEAFSAHLEKVYRLCPQCEIRVSEELETQNEALCMRLSHLDESQRSLLGLSLNSSTLDPPVLHSSYSDRKLNRTVLCSVILHVVALVCALLLGAKEISLEGGTDWQRRLLPLHPLLLWLDRTASVVSVLGLFSGIVAKLVLGKYRLRIVDAASCPVWLFVLLSENSSLHFQQSYFPYKTTGLVTNILTSLASVAINRRRRNQSNMTLTRQVLDNSLSDSASSVSPLSSVSQVTSRSPLKGQRSKEAEFRPEPPSLPVFMQERGDEGNAIVQEATVSTSKSNKEDQKYPVHKEAKVDDHSETVDDTATELKAFTLGEPTAIKRNNSGMFSAVGIVCAADSTVSGNHGNQSILEGLRARGMGQRRPLISPASFSHHSPVDKHRHSPVHHGLFSSPPSTAQFSSYPSNRSSLSGFSTFSNTNLFSTERLSITPERPRSPMVSAFGRPPFLNVPLQSDRLSQCSGHVSTKSFCVARQPGSIAKSGSHSREMSDDSDNDMENSSDFTSVTNRCRVESTSASTAQENKVSWWKHPGFVGFILGGSVVANILLGLQMITYNKTQS</sequence>
<evidence type="ECO:0000259" key="9">
    <source>
        <dbReference type="Pfam" id="PF09779"/>
    </source>
</evidence>
<feature type="transmembrane region" description="Helical" evidence="8">
    <location>
        <begin position="200"/>
        <end position="220"/>
    </location>
</feature>
<feature type="region of interest" description="Disordered" evidence="7">
    <location>
        <begin position="401"/>
        <end position="427"/>
    </location>
</feature>